<gene>
    <name evidence="1" type="ORF">HK26_01930</name>
</gene>
<reference evidence="2" key="1">
    <citation type="submission" date="2014-06" db="EMBL/GenBank/DDBJ databases">
        <authorList>
            <person name="Winans N.J."/>
            <person name="Newell P.D."/>
            <person name="Douglas A.E."/>
        </authorList>
    </citation>
    <scope>NUCLEOTIDE SEQUENCE [LARGE SCALE GENOMIC DNA]</scope>
</reference>
<evidence type="ECO:0000313" key="2">
    <source>
        <dbReference type="Proteomes" id="UP000194931"/>
    </source>
</evidence>
<dbReference type="AlphaFoldDB" id="A0A252BU82"/>
<name>A0A252BU82_9PROT</name>
<dbReference type="Proteomes" id="UP000194931">
    <property type="component" value="Unassembled WGS sequence"/>
</dbReference>
<evidence type="ECO:0000313" key="1">
    <source>
        <dbReference type="EMBL" id="OUJ12466.1"/>
    </source>
</evidence>
<keyword evidence="2" id="KW-1185">Reference proteome</keyword>
<organism evidence="1 2">
    <name type="scientific">Acetobacter okinawensis</name>
    <dbReference type="NCBI Taxonomy" id="1076594"/>
    <lineage>
        <taxon>Bacteria</taxon>
        <taxon>Pseudomonadati</taxon>
        <taxon>Pseudomonadota</taxon>
        <taxon>Alphaproteobacteria</taxon>
        <taxon>Acetobacterales</taxon>
        <taxon>Acetobacteraceae</taxon>
        <taxon>Acetobacter</taxon>
    </lineage>
</organism>
<protein>
    <submittedName>
        <fullName evidence="1">Uncharacterized protein</fullName>
    </submittedName>
</protein>
<dbReference type="EMBL" id="JOPJ01000014">
    <property type="protein sequence ID" value="OUJ12466.1"/>
    <property type="molecule type" value="Genomic_DNA"/>
</dbReference>
<sequence length="79" mass="9190">MFGRFRLAVVAHGRDGHVIKIHESREDLRHFYARGAVFYISVKEWNSFISKFTKMTKDGSLLLYVNVSERNPGARVFKT</sequence>
<accession>A0A252BU82</accession>
<comment type="caution">
    <text evidence="1">The sequence shown here is derived from an EMBL/GenBank/DDBJ whole genome shotgun (WGS) entry which is preliminary data.</text>
</comment>
<proteinExistence type="predicted"/>